<dbReference type="GeneID" id="75106989"/>
<dbReference type="KEGG" id="mwo:MWSIV6_1389"/>
<evidence type="ECO:0000256" key="4">
    <source>
        <dbReference type="ARBA" id="ARBA00022505"/>
    </source>
</evidence>
<dbReference type="Proteomes" id="UP001369247">
    <property type="component" value="Unassembled WGS sequence"/>
</dbReference>
<evidence type="ECO:0000256" key="8">
    <source>
        <dbReference type="ARBA" id="ARBA00023150"/>
    </source>
</evidence>
<dbReference type="SUPFAM" id="SSF63867">
    <property type="entry name" value="MoeA C-terminal domain-like"/>
    <property type="match status" value="1"/>
</dbReference>
<dbReference type="GeneID" id="58979017"/>
<dbReference type="GO" id="GO:0005737">
    <property type="term" value="C:cytoplasm"/>
    <property type="evidence" value="ECO:0007669"/>
    <property type="project" value="TreeGrafter"/>
</dbReference>
<dbReference type="Gene3D" id="3.40.980.10">
    <property type="entry name" value="MoaB/Mog-like domain"/>
    <property type="match status" value="1"/>
</dbReference>
<keyword evidence="5" id="KW-0808">Transferase</keyword>
<keyword evidence="6" id="KW-0479">Metal-binding</keyword>
<dbReference type="InterPro" id="IPR036135">
    <property type="entry name" value="MoeA_linker/N_sf"/>
</dbReference>
<dbReference type="EMBL" id="CP104550">
    <property type="protein sequence ID" value="UXH31286.1"/>
    <property type="molecule type" value="Genomic_DNA"/>
</dbReference>
<dbReference type="InterPro" id="IPR001453">
    <property type="entry name" value="MoaB/Mog_dom"/>
</dbReference>
<comment type="pathway">
    <text evidence="2">Cofactor biosynthesis; molybdopterin biosynthesis.</text>
</comment>
<dbReference type="RefSeq" id="WP_074359294.1">
    <property type="nucleotide sequence ID" value="NZ_CP104550.1"/>
</dbReference>
<comment type="cofactor">
    <cofactor evidence="1">
        <name>Mg(2+)</name>
        <dbReference type="ChEBI" id="CHEBI:18420"/>
    </cofactor>
</comment>
<dbReference type="SUPFAM" id="SSF53218">
    <property type="entry name" value="Molybdenum cofactor biosynthesis proteins"/>
    <property type="match status" value="1"/>
</dbReference>
<accession>A0A9E7RS54</accession>
<reference evidence="11 13" key="2">
    <citation type="submission" date="2023-12" db="EMBL/GenBank/DDBJ databases">
        <title>Phenotypic and Genomic Characterization of Methanothermobacter wolfeii Strain BSEL, a CO2-Capturing Archaeon with Minimal Nutrient Requirements.</title>
        <authorList>
            <person name="Ale Enriquez F."/>
            <person name="Ahring B.K."/>
        </authorList>
    </citation>
    <scope>NUCLEOTIDE SEQUENCE [LARGE SCALE GENOMIC DNA]</scope>
    <source>
        <strain evidence="11 13">BSEL-1</strain>
    </source>
</reference>
<dbReference type="InterPro" id="IPR036688">
    <property type="entry name" value="MoeA_C_domain_IV_sf"/>
</dbReference>
<dbReference type="PROSITE" id="PS01079">
    <property type="entry name" value="MOCF_BIOSYNTHESIS_2"/>
    <property type="match status" value="1"/>
</dbReference>
<proteinExistence type="predicted"/>
<sequence>MGTEFLEIIDVDDARMIIGELVDELYSRGSEVVEIGDAAGRVLAVDVESPIDLPPFDRASRDGYAVVAADTFGAGDENPVRLKCIEMVEAGSIPSLRVTEGFCTRISTGAPVPEGADAIVMVEYTEADGDDVFIYRPAYPSQHIGARGSDIKEGEILLHSGTLLSPDKVAALSAAGISSVRVISEPSVYVISTGNELIGPSETLEPGRIFDSNSAGIAAALEEAGCSVIHGGIVRDDHHELREAISRGVEEADLVITSGGTSAGTGDVLSDVLEELGEVLIHGISMKPGKPTIVGVVSGKIVIGLPGFPVAALLVFKSLIDPFLRKLSGMKASEESVKTFKLSERFHSSKGRVQYALVRVDGGYAHPIFRDSGAIASLAQADGYIEIPKNVEILHEGEDVQVFLFE</sequence>
<dbReference type="EC" id="2.10.1.1" evidence="3"/>
<keyword evidence="13" id="KW-1185">Reference proteome</keyword>
<reference evidence="12" key="1">
    <citation type="submission" date="2022-09" db="EMBL/GenBank/DDBJ databases">
        <title>Characterization of three MwoI isoschizomers from sequenced genome and metagenomes.</title>
        <authorList>
            <person name="Fomenkov A."/>
            <person name="Xu S.Y."/>
            <person name="Roberts R.J."/>
        </authorList>
    </citation>
    <scope>NUCLEOTIDE SEQUENCE</scope>
    <source>
        <strain evidence="12">DSM 2970</strain>
    </source>
</reference>
<keyword evidence="8" id="KW-0501">Molybdenum cofactor biosynthesis</keyword>
<dbReference type="Pfam" id="PF03454">
    <property type="entry name" value="MoeA_C"/>
    <property type="match status" value="1"/>
</dbReference>
<organism evidence="12">
    <name type="scientific">Methanothermobacter wolfeii</name>
    <name type="common">Methanobacterium wolfei</name>
    <dbReference type="NCBI Taxonomy" id="145261"/>
    <lineage>
        <taxon>Archaea</taxon>
        <taxon>Methanobacteriati</taxon>
        <taxon>Methanobacteriota</taxon>
        <taxon>Methanomada group</taxon>
        <taxon>Methanobacteria</taxon>
        <taxon>Methanobacteriales</taxon>
        <taxon>Methanobacteriaceae</taxon>
        <taxon>Methanothermobacter</taxon>
    </lineage>
</organism>
<protein>
    <recommendedName>
        <fullName evidence="3">molybdopterin molybdotransferase</fullName>
        <ecNumber evidence="3">2.10.1.1</ecNumber>
    </recommendedName>
</protein>
<dbReference type="NCBIfam" id="TIGR00177">
    <property type="entry name" value="molyb_syn"/>
    <property type="match status" value="1"/>
</dbReference>
<evidence type="ECO:0000256" key="1">
    <source>
        <dbReference type="ARBA" id="ARBA00001946"/>
    </source>
</evidence>
<dbReference type="SUPFAM" id="SSF63882">
    <property type="entry name" value="MoeA N-terminal region -like"/>
    <property type="match status" value="1"/>
</dbReference>
<dbReference type="SMART" id="SM00852">
    <property type="entry name" value="MoCF_biosynth"/>
    <property type="match status" value="1"/>
</dbReference>
<dbReference type="FunFam" id="2.170.190.11:FF:000001">
    <property type="entry name" value="Molybdopterin molybdenumtransferase"/>
    <property type="match status" value="1"/>
</dbReference>
<dbReference type="Proteomes" id="UP001065373">
    <property type="component" value="Chromosome"/>
</dbReference>
<dbReference type="AlphaFoldDB" id="A0A9E7RS54"/>
<dbReference type="Gene3D" id="2.170.190.11">
    <property type="entry name" value="Molybdopterin biosynthesis moea protein, domain 3"/>
    <property type="match status" value="1"/>
</dbReference>
<feature type="domain" description="MoaB/Mog" evidence="10">
    <location>
        <begin position="189"/>
        <end position="326"/>
    </location>
</feature>
<dbReference type="PANTHER" id="PTHR10192:SF5">
    <property type="entry name" value="GEPHYRIN"/>
    <property type="match status" value="1"/>
</dbReference>
<dbReference type="InterPro" id="IPR005111">
    <property type="entry name" value="MoeA_C_domain_IV"/>
</dbReference>
<dbReference type="Gene3D" id="2.40.340.10">
    <property type="entry name" value="MoeA, C-terminal, domain IV"/>
    <property type="match status" value="1"/>
</dbReference>
<dbReference type="SMR" id="A0A9E7RS54"/>
<dbReference type="CDD" id="cd00887">
    <property type="entry name" value="MoeA"/>
    <property type="match status" value="1"/>
</dbReference>
<dbReference type="NCBIfam" id="NF045515">
    <property type="entry name" value="Glp_gephyrin"/>
    <property type="match status" value="1"/>
</dbReference>
<dbReference type="GO" id="GO:0061599">
    <property type="term" value="F:molybdopterin molybdotransferase activity"/>
    <property type="evidence" value="ECO:0007669"/>
    <property type="project" value="UniProtKB-EC"/>
</dbReference>
<comment type="catalytic activity">
    <reaction evidence="9">
        <text>adenylyl-molybdopterin + molybdate = Mo-molybdopterin + AMP + H(+)</text>
        <dbReference type="Rhea" id="RHEA:35047"/>
        <dbReference type="ChEBI" id="CHEBI:15378"/>
        <dbReference type="ChEBI" id="CHEBI:36264"/>
        <dbReference type="ChEBI" id="CHEBI:62727"/>
        <dbReference type="ChEBI" id="CHEBI:71302"/>
        <dbReference type="ChEBI" id="CHEBI:456215"/>
        <dbReference type="EC" id="2.10.1.1"/>
    </reaction>
</comment>
<dbReference type="EMBL" id="JAXUHJ010000005">
    <property type="protein sequence ID" value="MEJ8542367.1"/>
    <property type="molecule type" value="Genomic_DNA"/>
</dbReference>
<dbReference type="FunFam" id="3.40.980.10:FF:000004">
    <property type="entry name" value="Molybdopterin molybdenumtransferase"/>
    <property type="match status" value="1"/>
</dbReference>
<keyword evidence="4" id="KW-0500">Molybdenum</keyword>
<evidence type="ECO:0000313" key="12">
    <source>
        <dbReference type="EMBL" id="UXH31286.1"/>
    </source>
</evidence>
<dbReference type="PANTHER" id="PTHR10192">
    <property type="entry name" value="MOLYBDOPTERIN BIOSYNTHESIS PROTEIN"/>
    <property type="match status" value="1"/>
</dbReference>
<evidence type="ECO:0000256" key="5">
    <source>
        <dbReference type="ARBA" id="ARBA00022679"/>
    </source>
</evidence>
<evidence type="ECO:0000256" key="7">
    <source>
        <dbReference type="ARBA" id="ARBA00022842"/>
    </source>
</evidence>
<evidence type="ECO:0000313" key="11">
    <source>
        <dbReference type="EMBL" id="MEJ8542367.1"/>
    </source>
</evidence>
<dbReference type="GO" id="GO:0046872">
    <property type="term" value="F:metal ion binding"/>
    <property type="evidence" value="ECO:0007669"/>
    <property type="project" value="UniProtKB-KW"/>
</dbReference>
<dbReference type="InterPro" id="IPR038987">
    <property type="entry name" value="MoeA-like"/>
</dbReference>
<dbReference type="InterPro" id="IPR008284">
    <property type="entry name" value="MoCF_biosynth_CS"/>
</dbReference>
<dbReference type="Gene3D" id="3.90.105.10">
    <property type="entry name" value="Molybdopterin biosynthesis moea protein, domain 2"/>
    <property type="match status" value="1"/>
</dbReference>
<dbReference type="InterPro" id="IPR036425">
    <property type="entry name" value="MoaB/Mog-like_dom_sf"/>
</dbReference>
<evidence type="ECO:0000256" key="6">
    <source>
        <dbReference type="ARBA" id="ARBA00022723"/>
    </source>
</evidence>
<dbReference type="InterPro" id="IPR005110">
    <property type="entry name" value="MoeA_linker/N"/>
</dbReference>
<name>A0A9E7RS54_METWO</name>
<dbReference type="GO" id="GO:0006777">
    <property type="term" value="P:Mo-molybdopterin cofactor biosynthetic process"/>
    <property type="evidence" value="ECO:0007669"/>
    <property type="project" value="UniProtKB-KW"/>
</dbReference>
<keyword evidence="7" id="KW-0460">Magnesium</keyword>
<gene>
    <name evidence="11" type="primary">glp</name>
    <name evidence="12" type="ORF">N5910_07015</name>
    <name evidence="11" type="ORF">U2150_02520</name>
</gene>
<evidence type="ECO:0000313" key="13">
    <source>
        <dbReference type="Proteomes" id="UP001369247"/>
    </source>
</evidence>
<evidence type="ECO:0000256" key="9">
    <source>
        <dbReference type="ARBA" id="ARBA00047317"/>
    </source>
</evidence>
<dbReference type="Pfam" id="PF03453">
    <property type="entry name" value="MoeA_N"/>
    <property type="match status" value="1"/>
</dbReference>
<evidence type="ECO:0000256" key="2">
    <source>
        <dbReference type="ARBA" id="ARBA00005046"/>
    </source>
</evidence>
<evidence type="ECO:0000256" key="3">
    <source>
        <dbReference type="ARBA" id="ARBA00013269"/>
    </source>
</evidence>
<evidence type="ECO:0000259" key="10">
    <source>
        <dbReference type="SMART" id="SM00852"/>
    </source>
</evidence>
<dbReference type="Pfam" id="PF00994">
    <property type="entry name" value="MoCF_biosynth"/>
    <property type="match status" value="1"/>
</dbReference>